<dbReference type="AlphaFoldDB" id="A0AAN9AQN9"/>
<dbReference type="PANTHER" id="PTHR14679">
    <property type="entry name" value="GEM-ASSOCIATED PROTEIN 7"/>
    <property type="match status" value="1"/>
</dbReference>
<name>A0AAN9AQN9_9CAEN</name>
<dbReference type="PANTHER" id="PTHR14679:SF1">
    <property type="entry name" value="GEM-ASSOCIATED PROTEIN 7"/>
    <property type="match status" value="1"/>
</dbReference>
<gene>
    <name evidence="1" type="ORF">V1264_009074</name>
</gene>
<evidence type="ECO:0000313" key="2">
    <source>
        <dbReference type="Proteomes" id="UP001374579"/>
    </source>
</evidence>
<comment type="caution">
    <text evidence="1">The sequence shown here is derived from an EMBL/GenBank/DDBJ whole genome shotgun (WGS) entry which is preliminary data.</text>
</comment>
<dbReference type="Proteomes" id="UP001374579">
    <property type="component" value="Unassembled WGS sequence"/>
</dbReference>
<protein>
    <recommendedName>
        <fullName evidence="3">Gem-associated protein 7</fullName>
    </recommendedName>
</protein>
<dbReference type="InterPro" id="IPR020338">
    <property type="entry name" value="SMN_gemin7"/>
</dbReference>
<dbReference type="Gene3D" id="2.30.30.100">
    <property type="match status" value="1"/>
</dbReference>
<sequence>MSVNVMSGDSEEQKQQQRTFLRERYLRMLASLSGVEASVKMYDKTTVRCLLGASDVDFQHLQVSNLNTPMGVLPNAMLRTKDVISIHIPSVKKPLS</sequence>
<proteinExistence type="predicted"/>
<evidence type="ECO:0008006" key="3">
    <source>
        <dbReference type="Google" id="ProtNLM"/>
    </source>
</evidence>
<dbReference type="GO" id="GO:0034719">
    <property type="term" value="C:SMN-Sm protein complex"/>
    <property type="evidence" value="ECO:0007669"/>
    <property type="project" value="InterPro"/>
</dbReference>
<dbReference type="EMBL" id="JBAMIC010000022">
    <property type="protein sequence ID" value="KAK7091388.1"/>
    <property type="molecule type" value="Genomic_DNA"/>
</dbReference>
<keyword evidence="2" id="KW-1185">Reference proteome</keyword>
<dbReference type="GO" id="GO:0000387">
    <property type="term" value="P:spliceosomal snRNP assembly"/>
    <property type="evidence" value="ECO:0007669"/>
    <property type="project" value="TreeGrafter"/>
</dbReference>
<organism evidence="1 2">
    <name type="scientific">Littorina saxatilis</name>
    <dbReference type="NCBI Taxonomy" id="31220"/>
    <lineage>
        <taxon>Eukaryota</taxon>
        <taxon>Metazoa</taxon>
        <taxon>Spiralia</taxon>
        <taxon>Lophotrochozoa</taxon>
        <taxon>Mollusca</taxon>
        <taxon>Gastropoda</taxon>
        <taxon>Caenogastropoda</taxon>
        <taxon>Littorinimorpha</taxon>
        <taxon>Littorinoidea</taxon>
        <taxon>Littorinidae</taxon>
        <taxon>Littorina</taxon>
    </lineage>
</organism>
<reference evidence="1 2" key="1">
    <citation type="submission" date="2024-02" db="EMBL/GenBank/DDBJ databases">
        <title>Chromosome-scale genome assembly of the rough periwinkle Littorina saxatilis.</title>
        <authorList>
            <person name="De Jode A."/>
            <person name="Faria R."/>
            <person name="Formenti G."/>
            <person name="Sims Y."/>
            <person name="Smith T.P."/>
            <person name="Tracey A."/>
            <person name="Wood J.M.D."/>
            <person name="Zagrodzka Z.B."/>
            <person name="Johannesson K."/>
            <person name="Butlin R.K."/>
            <person name="Leder E.H."/>
        </authorList>
    </citation>
    <scope>NUCLEOTIDE SEQUENCE [LARGE SCALE GENOMIC DNA]</scope>
    <source>
        <strain evidence="1">Snail1</strain>
        <tissue evidence="1">Muscle</tissue>
    </source>
</reference>
<evidence type="ECO:0000313" key="1">
    <source>
        <dbReference type="EMBL" id="KAK7091388.1"/>
    </source>
</evidence>
<dbReference type="Pfam" id="PF11095">
    <property type="entry name" value="Gemin7"/>
    <property type="match status" value="1"/>
</dbReference>
<accession>A0AAN9AQN9</accession>